<name>A0ABQ4NC51_9BACL</name>
<dbReference type="GO" id="GO:0004386">
    <property type="term" value="F:helicase activity"/>
    <property type="evidence" value="ECO:0007669"/>
    <property type="project" value="UniProtKB-KW"/>
</dbReference>
<dbReference type="InterPro" id="IPR044742">
    <property type="entry name" value="DEAD/DEAH_RhlB"/>
</dbReference>
<keyword evidence="9" id="KW-1185">Reference proteome</keyword>
<feature type="compositionally biased region" description="Acidic residues" evidence="5">
    <location>
        <begin position="1"/>
        <end position="10"/>
    </location>
</feature>
<dbReference type="SMART" id="SM00490">
    <property type="entry name" value="HELICc"/>
    <property type="match status" value="1"/>
</dbReference>
<evidence type="ECO:0000256" key="2">
    <source>
        <dbReference type="ARBA" id="ARBA00022801"/>
    </source>
</evidence>
<dbReference type="CDD" id="cd00268">
    <property type="entry name" value="DEADc"/>
    <property type="match status" value="1"/>
</dbReference>
<comment type="caution">
    <text evidence="8">The sequence shown here is derived from an EMBL/GenBank/DDBJ whole genome shotgun (WGS) entry which is preliminary data.</text>
</comment>
<keyword evidence="1" id="KW-0547">Nucleotide-binding</keyword>
<feature type="compositionally biased region" description="Gly residues" evidence="5">
    <location>
        <begin position="373"/>
        <end position="382"/>
    </location>
</feature>
<dbReference type="CDD" id="cd18787">
    <property type="entry name" value="SF2_C_DEAD"/>
    <property type="match status" value="1"/>
</dbReference>
<evidence type="ECO:0000256" key="4">
    <source>
        <dbReference type="ARBA" id="ARBA00022840"/>
    </source>
</evidence>
<accession>A0ABQ4NC51</accession>
<proteinExistence type="predicted"/>
<dbReference type="PANTHER" id="PTHR47963">
    <property type="entry name" value="DEAD-BOX ATP-DEPENDENT RNA HELICASE 47, MITOCHONDRIAL"/>
    <property type="match status" value="1"/>
</dbReference>
<dbReference type="SMART" id="SM00487">
    <property type="entry name" value="DEXDc"/>
    <property type="match status" value="1"/>
</dbReference>
<keyword evidence="4" id="KW-0067">ATP-binding</keyword>
<dbReference type="EMBL" id="BOVJ01000153">
    <property type="protein sequence ID" value="GIQ65798.1"/>
    <property type="molecule type" value="Genomic_DNA"/>
</dbReference>
<dbReference type="InterPro" id="IPR027417">
    <property type="entry name" value="P-loop_NTPase"/>
</dbReference>
<reference evidence="8 9" key="1">
    <citation type="submission" date="2021-04" db="EMBL/GenBank/DDBJ databases">
        <title>Draft genome sequence of Paenibacillus cisolokensis, LC2-13A.</title>
        <authorList>
            <person name="Uke A."/>
            <person name="Chhe C."/>
            <person name="Baramee S."/>
            <person name="Kosugi A."/>
        </authorList>
    </citation>
    <scope>NUCLEOTIDE SEQUENCE [LARGE SCALE GENOMIC DNA]</scope>
    <source>
        <strain evidence="8 9">LC2-13A</strain>
    </source>
</reference>
<evidence type="ECO:0000259" key="7">
    <source>
        <dbReference type="PROSITE" id="PS51194"/>
    </source>
</evidence>
<dbReference type="Pfam" id="PF00271">
    <property type="entry name" value="Helicase_C"/>
    <property type="match status" value="1"/>
</dbReference>
<dbReference type="InterPro" id="IPR050547">
    <property type="entry name" value="DEAD_box_RNA_helicases"/>
</dbReference>
<dbReference type="Proteomes" id="UP000680304">
    <property type="component" value="Unassembled WGS sequence"/>
</dbReference>
<evidence type="ECO:0000256" key="1">
    <source>
        <dbReference type="ARBA" id="ARBA00022741"/>
    </source>
</evidence>
<evidence type="ECO:0000256" key="3">
    <source>
        <dbReference type="ARBA" id="ARBA00022806"/>
    </source>
</evidence>
<dbReference type="Gene3D" id="3.40.50.300">
    <property type="entry name" value="P-loop containing nucleotide triphosphate hydrolases"/>
    <property type="match status" value="2"/>
</dbReference>
<organism evidence="8 9">
    <name type="scientific">Paenibacillus cisolokensis</name>
    <dbReference type="NCBI Taxonomy" id="1658519"/>
    <lineage>
        <taxon>Bacteria</taxon>
        <taxon>Bacillati</taxon>
        <taxon>Bacillota</taxon>
        <taxon>Bacilli</taxon>
        <taxon>Bacillales</taxon>
        <taxon>Paenibacillaceae</taxon>
        <taxon>Paenibacillus</taxon>
    </lineage>
</organism>
<dbReference type="PROSITE" id="PS51194">
    <property type="entry name" value="HELICASE_CTER"/>
    <property type="match status" value="1"/>
</dbReference>
<dbReference type="SUPFAM" id="SSF52540">
    <property type="entry name" value="P-loop containing nucleoside triphosphate hydrolases"/>
    <property type="match status" value="1"/>
</dbReference>
<evidence type="ECO:0000259" key="6">
    <source>
        <dbReference type="PROSITE" id="PS51192"/>
    </source>
</evidence>
<dbReference type="PROSITE" id="PS51192">
    <property type="entry name" value="HELICASE_ATP_BIND_1"/>
    <property type="match status" value="1"/>
</dbReference>
<feature type="region of interest" description="Disordered" evidence="5">
    <location>
        <begin position="367"/>
        <end position="449"/>
    </location>
</feature>
<dbReference type="Pfam" id="PF00270">
    <property type="entry name" value="DEAD"/>
    <property type="match status" value="1"/>
</dbReference>
<dbReference type="InterPro" id="IPR001650">
    <property type="entry name" value="Helicase_C-like"/>
</dbReference>
<protein>
    <submittedName>
        <fullName evidence="8">DEAD-box ATP-dependent RNA helicase CshC</fullName>
    </submittedName>
</protein>
<keyword evidence="3 8" id="KW-0347">Helicase</keyword>
<keyword evidence="2" id="KW-0378">Hydrolase</keyword>
<evidence type="ECO:0000313" key="8">
    <source>
        <dbReference type="EMBL" id="GIQ65798.1"/>
    </source>
</evidence>
<evidence type="ECO:0000313" key="9">
    <source>
        <dbReference type="Proteomes" id="UP000680304"/>
    </source>
</evidence>
<feature type="domain" description="Helicase ATP-binding" evidence="6">
    <location>
        <begin position="21"/>
        <end position="191"/>
    </location>
</feature>
<dbReference type="InterPro" id="IPR011545">
    <property type="entry name" value="DEAD/DEAH_box_helicase_dom"/>
</dbReference>
<feature type="region of interest" description="Disordered" evidence="5">
    <location>
        <begin position="1"/>
        <end position="33"/>
    </location>
</feature>
<sequence>MAQQLEEEGLGEPTPVQREALPPLLAGRDVTARSGTGTGKTLAYLLPLLEKIDPARPVPQAVVISPTQELAMQIVRVAERYGKPLGIRALPLIGGASLSRQVERLKTHPQLVVGTPGRLYELVTIRKLKLHEVRAVVVDEADQVFALGSPKEVEALFGAMLRDRQIAFFSATLPGPMAEVERQWMNDPVRIDIDPKQRVAAGVDHWYVISDKRDKPDTVRRLLHALRPSSALLFLNNTNEIANWEAKLRFEGFTVETLYGDADKQKRAATLERFRSGRCRLLLATDVAARGLDIEGLPLVVQIDPALDADRYIHRAGRTGRMGKPGTVVTVITPQERFIMDKFGKQLGIGLEERVIYKGRLWKPNDPEVRGSRWGGAAGEARGGAVRKPAGEARGGAVGPKPAGNARAGTVPKSAAPSKAKEKQKRKRDRDRKDKGAPRWLKSKRQGES</sequence>
<feature type="domain" description="Helicase C-terminal" evidence="7">
    <location>
        <begin position="218"/>
        <end position="362"/>
    </location>
</feature>
<gene>
    <name evidence="8" type="primary">cshC</name>
    <name evidence="8" type="ORF">PACILC2_43660</name>
</gene>
<dbReference type="PANTHER" id="PTHR47963:SF7">
    <property type="entry name" value="ATP-DEPENDENT RNA HELICASE YFML-RELATED"/>
    <property type="match status" value="1"/>
</dbReference>
<evidence type="ECO:0000256" key="5">
    <source>
        <dbReference type="SAM" id="MobiDB-lite"/>
    </source>
</evidence>
<dbReference type="InterPro" id="IPR014001">
    <property type="entry name" value="Helicase_ATP-bd"/>
</dbReference>